<dbReference type="PANTHER" id="PTHR35392:SF2">
    <property type="entry name" value="ZN(II)2CYS6 TRANSCRIPTION FACTOR (EUROFUNG)"/>
    <property type="match status" value="1"/>
</dbReference>
<dbReference type="InterPro" id="IPR052973">
    <property type="entry name" value="Fungal_sec-metab_reg_TF"/>
</dbReference>
<dbReference type="AlphaFoldDB" id="A0A6A6C7Z9"/>
<dbReference type="GeneID" id="54567184"/>
<proteinExistence type="predicted"/>
<dbReference type="EMBL" id="ML993614">
    <property type="protein sequence ID" value="KAF2162340.1"/>
    <property type="molecule type" value="Genomic_DNA"/>
</dbReference>
<dbReference type="OrthoDB" id="5417895at2759"/>
<name>A0A6A6C7Z9_ZASCE</name>
<reference evidence="2" key="1">
    <citation type="journal article" date="2020" name="Stud. Mycol.">
        <title>101 Dothideomycetes genomes: a test case for predicting lifestyles and emergence of pathogens.</title>
        <authorList>
            <person name="Haridas S."/>
            <person name="Albert R."/>
            <person name="Binder M."/>
            <person name="Bloem J."/>
            <person name="Labutti K."/>
            <person name="Salamov A."/>
            <person name="Andreopoulos B."/>
            <person name="Baker S."/>
            <person name="Barry K."/>
            <person name="Bills G."/>
            <person name="Bluhm B."/>
            <person name="Cannon C."/>
            <person name="Castanera R."/>
            <person name="Culley D."/>
            <person name="Daum C."/>
            <person name="Ezra D."/>
            <person name="Gonzalez J."/>
            <person name="Henrissat B."/>
            <person name="Kuo A."/>
            <person name="Liang C."/>
            <person name="Lipzen A."/>
            <person name="Lutzoni F."/>
            <person name="Magnuson J."/>
            <person name="Mondo S."/>
            <person name="Nolan M."/>
            <person name="Ohm R."/>
            <person name="Pangilinan J."/>
            <person name="Park H.-J."/>
            <person name="Ramirez L."/>
            <person name="Alfaro M."/>
            <person name="Sun H."/>
            <person name="Tritt A."/>
            <person name="Yoshinaga Y."/>
            <person name="Zwiers L.-H."/>
            <person name="Turgeon B."/>
            <person name="Goodwin S."/>
            <person name="Spatafora J."/>
            <person name="Crous P."/>
            <person name="Grigoriev I."/>
        </authorList>
    </citation>
    <scope>NUCLEOTIDE SEQUENCE</scope>
    <source>
        <strain evidence="2">ATCC 36951</strain>
    </source>
</reference>
<organism evidence="2 3">
    <name type="scientific">Zasmidium cellare ATCC 36951</name>
    <dbReference type="NCBI Taxonomy" id="1080233"/>
    <lineage>
        <taxon>Eukaryota</taxon>
        <taxon>Fungi</taxon>
        <taxon>Dikarya</taxon>
        <taxon>Ascomycota</taxon>
        <taxon>Pezizomycotina</taxon>
        <taxon>Dothideomycetes</taxon>
        <taxon>Dothideomycetidae</taxon>
        <taxon>Mycosphaerellales</taxon>
        <taxon>Mycosphaerellaceae</taxon>
        <taxon>Zasmidium</taxon>
    </lineage>
</organism>
<accession>A0A6A6C7Z9</accession>
<feature type="compositionally biased region" description="Polar residues" evidence="1">
    <location>
        <begin position="232"/>
        <end position="244"/>
    </location>
</feature>
<sequence>MGRRPNAVVSEYFTRGNKVADASNRYSHTCRKCDEVFPKGRADNLISHLLRRCPLVSHDEKQKIYQAVHQQTAEARRHREQSEQVPSPIEYPLVDYTAGLNTSFLPAQDEDGLLTLAEASQLAGGNPPEHPAAVNDFADGVDSQLFVQQLQTAANEPAFSIEPVTDPAIMPASEHASHASQPSPPVDAVNAASVPSPLMQTASAANEELEHFGSHALAPGTDRPQPSDASADDSTPTLHPTQVNGKPGRKSRRATNASNARTFGKMTATMRVNQPSDGSSYLPPNPKNRTRARFETTRRQEVQVMRKQGACMRCRMLKKPCSEGTPCNTCKSVDSARVWKGKCVRTKLANAFTLWSVGLFYSKAKIEVPAAVRGLEEQQVQGRIEVRFFFYSDLAMTFPVKKHVSGLVNYMSSMEENIPPFMRDENANTTEPPRTDIWLLDDREGLSGKIEEYLNRVADACIAEESSPFLRSTLERVQDMVRQEQANGYKALQSQTGRSSYTIQNELLKDTVELWVGTFILTLRNSAELEAVYNTVEAPSDETTPSQWAGQQDGQYTALPPNNRELIFTQLLAAIECRCSNLAKSILNELERRLLQRSQVSGFATVISSAVLLNCIERMSGLYRTFDADPAPPQAPDAPIDRDMPLPLAFPVRPSNWPLDHPPRHLCPQGSHFADILIMLLRTRNLPPRTTTTPDGRLIVVPGLTQPFSCNRSYREQADDVGKLPALWLNRLALQEADMVRIRDARVSPGDMGVRAWDLKFVARLLLPEVEK</sequence>
<dbReference type="Proteomes" id="UP000799537">
    <property type="component" value="Unassembled WGS sequence"/>
</dbReference>
<feature type="region of interest" description="Disordered" evidence="1">
    <location>
        <begin position="215"/>
        <end position="263"/>
    </location>
</feature>
<gene>
    <name evidence="2" type="ORF">M409DRAFT_58437</name>
</gene>
<feature type="region of interest" description="Disordered" evidence="1">
    <location>
        <begin position="172"/>
        <end position="191"/>
    </location>
</feature>
<protein>
    <submittedName>
        <fullName evidence="2">Uncharacterized protein</fullName>
    </submittedName>
</protein>
<evidence type="ECO:0000313" key="2">
    <source>
        <dbReference type="EMBL" id="KAF2162340.1"/>
    </source>
</evidence>
<dbReference type="RefSeq" id="XP_033663229.1">
    <property type="nucleotide sequence ID" value="XM_033813912.1"/>
</dbReference>
<dbReference type="PANTHER" id="PTHR35392">
    <property type="entry name" value="ZN(II)2CYS6 TRANSCRIPTION FACTOR (EUROFUNG)-RELATED-RELATED"/>
    <property type="match status" value="1"/>
</dbReference>
<evidence type="ECO:0000313" key="3">
    <source>
        <dbReference type="Proteomes" id="UP000799537"/>
    </source>
</evidence>
<keyword evidence="3" id="KW-1185">Reference proteome</keyword>
<evidence type="ECO:0000256" key="1">
    <source>
        <dbReference type="SAM" id="MobiDB-lite"/>
    </source>
</evidence>